<dbReference type="Gene3D" id="1.20.120.520">
    <property type="entry name" value="nmb1532 protein domain like"/>
    <property type="match status" value="1"/>
</dbReference>
<protein>
    <submittedName>
        <fullName evidence="6">Nitric oxide-dependent regulator DnrN or NorA</fullName>
    </submittedName>
</protein>
<keyword evidence="4" id="KW-0408">Iron</keyword>
<dbReference type="AlphaFoldDB" id="A0A0K1PC92"/>
<dbReference type="PATRIC" id="fig|1391653.3.peg.1621"/>
<evidence type="ECO:0000256" key="4">
    <source>
        <dbReference type="ARBA" id="ARBA00023004"/>
    </source>
</evidence>
<accession>A0A0K1PC92</accession>
<evidence type="ECO:0000256" key="2">
    <source>
        <dbReference type="ARBA" id="ARBA00022490"/>
    </source>
</evidence>
<comment type="subcellular location">
    <subcellularLocation>
        <location evidence="1">Cytoplasm</location>
    </subcellularLocation>
</comment>
<sequence length="226" mass="25338">MLDSQKTVAQLVLDHSECAAVFQRHRIDYCCSGQATIATAAEEKRVDLHLLLSELGQAIEERADRAGTGTDPRTRSTKDLIGFVIARYHVPLRASLRFVQPLAMKVRRVHGDHNPLLVELDAVVTELAESLVEHMDVEEETLFPALLAEAPDVAVVARELQAMQADHLEVAGLLERMRAAAEDFRLPDWACNSYRTLFAELEKIEADLFEHVHLENHVLMPRFVAA</sequence>
<proteinExistence type="predicted"/>
<name>A0A0K1PC92_9BACT</name>
<dbReference type="EMBL" id="CP012332">
    <property type="protein sequence ID" value="AKU91158.1"/>
    <property type="molecule type" value="Genomic_DNA"/>
</dbReference>
<dbReference type="OrthoDB" id="9797132at2"/>
<evidence type="ECO:0000313" key="6">
    <source>
        <dbReference type="EMBL" id="AKU91158.1"/>
    </source>
</evidence>
<dbReference type="Proteomes" id="UP000055590">
    <property type="component" value="Chromosome"/>
</dbReference>
<organism evidence="6 7">
    <name type="scientific">Vulgatibacter incomptus</name>
    <dbReference type="NCBI Taxonomy" id="1391653"/>
    <lineage>
        <taxon>Bacteria</taxon>
        <taxon>Pseudomonadati</taxon>
        <taxon>Myxococcota</taxon>
        <taxon>Myxococcia</taxon>
        <taxon>Myxococcales</taxon>
        <taxon>Cystobacterineae</taxon>
        <taxon>Vulgatibacteraceae</taxon>
        <taxon>Vulgatibacter</taxon>
    </lineage>
</organism>
<dbReference type="GO" id="GO:0005737">
    <property type="term" value="C:cytoplasm"/>
    <property type="evidence" value="ECO:0007669"/>
    <property type="project" value="UniProtKB-SubCell"/>
</dbReference>
<dbReference type="InterPro" id="IPR019903">
    <property type="entry name" value="RIC_family"/>
</dbReference>
<evidence type="ECO:0000313" key="7">
    <source>
        <dbReference type="Proteomes" id="UP000055590"/>
    </source>
</evidence>
<keyword evidence="7" id="KW-1185">Reference proteome</keyword>
<dbReference type="PANTHER" id="PTHR36438:SF1">
    <property type="entry name" value="IRON-SULFUR CLUSTER REPAIR PROTEIN YTFE"/>
    <property type="match status" value="1"/>
</dbReference>
<evidence type="ECO:0000256" key="1">
    <source>
        <dbReference type="ARBA" id="ARBA00004496"/>
    </source>
</evidence>
<dbReference type="InterPro" id="IPR012312">
    <property type="entry name" value="Hemerythrin-like"/>
</dbReference>
<dbReference type="Pfam" id="PF01814">
    <property type="entry name" value="Hemerythrin"/>
    <property type="match status" value="1"/>
</dbReference>
<dbReference type="Gene3D" id="1.10.3910.10">
    <property type="entry name" value="SP0561-like"/>
    <property type="match status" value="1"/>
</dbReference>
<dbReference type="GO" id="GO:0046872">
    <property type="term" value="F:metal ion binding"/>
    <property type="evidence" value="ECO:0007669"/>
    <property type="project" value="UniProtKB-KW"/>
</dbReference>
<dbReference type="KEGG" id="vin:AKJ08_1545"/>
<dbReference type="RefSeq" id="WP_050725512.1">
    <property type="nucleotide sequence ID" value="NZ_CP012332.1"/>
</dbReference>
<gene>
    <name evidence="6" type="ORF">AKJ08_1545</name>
</gene>
<reference evidence="6 7" key="1">
    <citation type="submission" date="2015-08" db="EMBL/GenBank/DDBJ databases">
        <authorList>
            <person name="Babu N.S."/>
            <person name="Beckwith C.J."/>
            <person name="Beseler K.G."/>
            <person name="Brison A."/>
            <person name="Carone J.V."/>
            <person name="Caskin T.P."/>
            <person name="Diamond M."/>
            <person name="Durham M.E."/>
            <person name="Foxe J.M."/>
            <person name="Go M."/>
            <person name="Henderson B.A."/>
            <person name="Jones I.B."/>
            <person name="McGettigan J.A."/>
            <person name="Micheletti S.J."/>
            <person name="Nasrallah M.E."/>
            <person name="Ortiz D."/>
            <person name="Piller C.R."/>
            <person name="Privatt S.R."/>
            <person name="Schneider S.L."/>
            <person name="Sharp S."/>
            <person name="Smith T.C."/>
            <person name="Stanton J.D."/>
            <person name="Ullery H.E."/>
            <person name="Wilson R.J."/>
            <person name="Serrano M.G."/>
            <person name="Buck G."/>
            <person name="Lee V."/>
            <person name="Wang Y."/>
            <person name="Carvalho R."/>
            <person name="Voegtly L."/>
            <person name="Shi R."/>
            <person name="Duckworth R."/>
            <person name="Johnson A."/>
            <person name="Loviza R."/>
            <person name="Walstead R."/>
            <person name="Shah Z."/>
            <person name="Kiflezghi M."/>
            <person name="Wade K."/>
            <person name="Ball S.L."/>
            <person name="Bradley K.W."/>
            <person name="Asai D.J."/>
            <person name="Bowman C.A."/>
            <person name="Russell D.A."/>
            <person name="Pope W.H."/>
            <person name="Jacobs-Sera D."/>
            <person name="Hendrix R.W."/>
            <person name="Hatfull G.F."/>
        </authorList>
    </citation>
    <scope>NUCLEOTIDE SEQUENCE [LARGE SCALE GENOMIC DNA]</scope>
    <source>
        <strain evidence="6 7">DSM 27710</strain>
    </source>
</reference>
<dbReference type="Pfam" id="PF04405">
    <property type="entry name" value="ScdA_N"/>
    <property type="match status" value="1"/>
</dbReference>
<feature type="domain" description="Hemerythrin-like" evidence="5">
    <location>
        <begin position="85"/>
        <end position="222"/>
    </location>
</feature>
<dbReference type="PANTHER" id="PTHR36438">
    <property type="entry name" value="IRON-SULFUR CLUSTER REPAIR PROTEIN YTFE"/>
    <property type="match status" value="1"/>
</dbReference>
<evidence type="ECO:0000256" key="3">
    <source>
        <dbReference type="ARBA" id="ARBA00022723"/>
    </source>
</evidence>
<keyword evidence="2" id="KW-0963">Cytoplasm</keyword>
<keyword evidence="3" id="KW-0479">Metal-binding</keyword>
<dbReference type="InterPro" id="IPR038062">
    <property type="entry name" value="ScdA-like_N_sf"/>
</dbReference>
<evidence type="ECO:0000259" key="5">
    <source>
        <dbReference type="Pfam" id="PF01814"/>
    </source>
</evidence>